<accession>A0A918Q4A9</accession>
<evidence type="ECO:0000313" key="2">
    <source>
        <dbReference type="Proteomes" id="UP000630936"/>
    </source>
</evidence>
<dbReference type="RefSeq" id="WP_190123497.1">
    <property type="nucleotide sequence ID" value="NZ_BMWG01000007.1"/>
</dbReference>
<organism evidence="1 2">
    <name type="scientific">Streptomyces inusitatus</name>
    <dbReference type="NCBI Taxonomy" id="68221"/>
    <lineage>
        <taxon>Bacteria</taxon>
        <taxon>Bacillati</taxon>
        <taxon>Actinomycetota</taxon>
        <taxon>Actinomycetes</taxon>
        <taxon>Kitasatosporales</taxon>
        <taxon>Streptomycetaceae</taxon>
        <taxon>Streptomyces</taxon>
    </lineage>
</organism>
<comment type="caution">
    <text evidence="1">The sequence shown here is derived from an EMBL/GenBank/DDBJ whole genome shotgun (WGS) entry which is preliminary data.</text>
</comment>
<dbReference type="AlphaFoldDB" id="A0A918Q4A9"/>
<dbReference type="EMBL" id="BMWG01000007">
    <property type="protein sequence ID" value="GGZ33270.1"/>
    <property type="molecule type" value="Genomic_DNA"/>
</dbReference>
<reference evidence="1" key="1">
    <citation type="journal article" date="2014" name="Int. J. Syst. Evol. Microbiol.">
        <title>Complete genome sequence of Corynebacterium casei LMG S-19264T (=DSM 44701T), isolated from a smear-ripened cheese.</title>
        <authorList>
            <consortium name="US DOE Joint Genome Institute (JGI-PGF)"/>
            <person name="Walter F."/>
            <person name="Albersmeier A."/>
            <person name="Kalinowski J."/>
            <person name="Ruckert C."/>
        </authorList>
    </citation>
    <scope>NUCLEOTIDE SEQUENCE</scope>
    <source>
        <strain evidence="1">JCM 4988</strain>
    </source>
</reference>
<dbReference type="Proteomes" id="UP000630936">
    <property type="component" value="Unassembled WGS sequence"/>
</dbReference>
<name>A0A918Q4A9_9ACTN</name>
<sequence length="758" mass="81535">MTTDLPIGDLRFYDNQVPALAAGNWQINLTHTLKDITTGTMGATQNLVVSAPQFAMDPALILNRYPPADSTGPYDTVLPHIVLNDALLPWERTMTNTADANRTPWLALLVLGEDEIIGGSTSPTRTQTDTVSGFLAADPAVLKPAVTREDDVALADPCTFIQLPADLFARLIPRLDELRFLTHCRESHIGDKAEQGLETDGLFSAVIANRFPAAPATGTEAQKSIVHLVSLEGLEPYLVDQPAFTKGISSVALVSLASWTFHTTPDNPQDFRGLAANLVGQEYATGTCDPEKLWLRLPELWGYLGTQAGSEVFQRVTEGFVPLGYRLRTGEETLAWYRGPCAPVRTTPPPATGRTPWASADAALIYHEEFGVFDASLATAWQAGRSLALADRAFAQALHDFRRRAHQLADRLQQQLNSDAFTVSRTAGLTTDARAQDTFLPQLSTALLTDLNTSTAITPVTTPPIAPATLTQAVPVNPVRAAQDFLADPQVRGVITATSQEDLAPVAAWLARLRLLYALPFNLLVPDERMLPPESLRFFLLDENWLTALTDGALSVAVQSTRDTHLNQVMDDTVQQATRAAAQTVRAQKTGVTTSSTPSAAGEPVSGFLLRSALVSGWPNLAVRGTRTDDSLLPLLRMDHLAPDLLLCLFDGVPDTVEFSEPQEGFRFGVDDDGRLPLRQPTTGTPSRPIGTQLPGTGMTLGSLRAGGHHVLDITSAVTAVQNALAAVNAPVTGFGPGDFALQMVKSPEAVRFTSQAS</sequence>
<proteinExistence type="predicted"/>
<evidence type="ECO:0000313" key="1">
    <source>
        <dbReference type="EMBL" id="GGZ33270.1"/>
    </source>
</evidence>
<gene>
    <name evidence="1" type="ORF">GCM10010387_29260</name>
</gene>
<reference evidence="1" key="2">
    <citation type="submission" date="2020-09" db="EMBL/GenBank/DDBJ databases">
        <authorList>
            <person name="Sun Q."/>
            <person name="Ohkuma M."/>
        </authorList>
    </citation>
    <scope>NUCLEOTIDE SEQUENCE</scope>
    <source>
        <strain evidence="1">JCM 4988</strain>
    </source>
</reference>
<protein>
    <submittedName>
        <fullName evidence="1">Uncharacterized protein</fullName>
    </submittedName>
</protein>
<keyword evidence="2" id="KW-1185">Reference proteome</keyword>